<dbReference type="InterPro" id="IPR018060">
    <property type="entry name" value="HTH_AraC"/>
</dbReference>
<dbReference type="PANTHER" id="PTHR43280">
    <property type="entry name" value="ARAC-FAMILY TRANSCRIPTIONAL REGULATOR"/>
    <property type="match status" value="1"/>
</dbReference>
<keyword evidence="3" id="KW-0010">Activator</keyword>
<dbReference type="InterPro" id="IPR020449">
    <property type="entry name" value="Tscrpt_reg_AraC-type_HTH"/>
</dbReference>
<dbReference type="Proteomes" id="UP000199424">
    <property type="component" value="Unassembled WGS sequence"/>
</dbReference>
<dbReference type="InterPro" id="IPR018062">
    <property type="entry name" value="HTH_AraC-typ_CS"/>
</dbReference>
<keyword evidence="4" id="KW-0804">Transcription</keyword>
<dbReference type="Pfam" id="PF12833">
    <property type="entry name" value="HTH_18"/>
    <property type="match status" value="1"/>
</dbReference>
<keyword evidence="2 6" id="KW-0238">DNA-binding</keyword>
<dbReference type="GO" id="GO:0003700">
    <property type="term" value="F:DNA-binding transcription factor activity"/>
    <property type="evidence" value="ECO:0007669"/>
    <property type="project" value="InterPro"/>
</dbReference>
<dbReference type="SUPFAM" id="SSF51215">
    <property type="entry name" value="Regulatory protein AraC"/>
    <property type="match status" value="1"/>
</dbReference>
<gene>
    <name evidence="6" type="ORF">SAMN04488070_0701</name>
</gene>
<dbReference type="InterPro" id="IPR009057">
    <property type="entry name" value="Homeodomain-like_sf"/>
</dbReference>
<sequence>MSQPSSWPLPPGSSRVVLPLQLTRQLSRHPLTKHLYPLAYGHYVDAQGHQVERQQHTDYLLIFCHRGSGWYRTESVSGILSAGQLLLLPAGEAHAYAAHSDHPWSIYWAHFQGSAASACLEFLELSQQQPVLTLARWRQLIPVVTDLLNLQTQRHQFAAAVVAASLLQRIIAELPRLTATMQAPQGFDLPALERFMYDNSHRDLSLDDFADFAGLSRFHFSKKFKQFTGTSPMRYFNQIRVKIACQLLDASTDSIRQISQQLGFDDPYYFSRLFKKTMGISPQHYRESSATKSIQ</sequence>
<evidence type="ECO:0000256" key="2">
    <source>
        <dbReference type="ARBA" id="ARBA00023125"/>
    </source>
</evidence>
<dbReference type="Gene3D" id="2.60.120.280">
    <property type="entry name" value="Regulatory protein AraC"/>
    <property type="match status" value="1"/>
</dbReference>
<dbReference type="SMART" id="SM00342">
    <property type="entry name" value="HTH_ARAC"/>
    <property type="match status" value="1"/>
</dbReference>
<evidence type="ECO:0000259" key="5">
    <source>
        <dbReference type="PROSITE" id="PS01124"/>
    </source>
</evidence>
<feature type="domain" description="HTH araC/xylS-type" evidence="5">
    <location>
        <begin position="190"/>
        <end position="288"/>
    </location>
</feature>
<dbReference type="GO" id="GO:0043565">
    <property type="term" value="F:sequence-specific DNA binding"/>
    <property type="evidence" value="ECO:0007669"/>
    <property type="project" value="InterPro"/>
</dbReference>
<evidence type="ECO:0000256" key="3">
    <source>
        <dbReference type="ARBA" id="ARBA00023159"/>
    </source>
</evidence>
<dbReference type="CDD" id="cd06986">
    <property type="entry name" value="cupin_MmsR-like_N"/>
    <property type="match status" value="1"/>
</dbReference>
<evidence type="ECO:0000313" key="6">
    <source>
        <dbReference type="EMBL" id="SFR41514.1"/>
    </source>
</evidence>
<dbReference type="PRINTS" id="PR00032">
    <property type="entry name" value="HTHARAC"/>
</dbReference>
<keyword evidence="7" id="KW-1185">Reference proteome</keyword>
<dbReference type="RefSeq" id="WP_092855326.1">
    <property type="nucleotide sequence ID" value="NZ_FOYU01000001.1"/>
</dbReference>
<dbReference type="EMBL" id="FOYU01000001">
    <property type="protein sequence ID" value="SFR41514.1"/>
    <property type="molecule type" value="Genomic_DNA"/>
</dbReference>
<dbReference type="Gene3D" id="1.10.10.60">
    <property type="entry name" value="Homeodomain-like"/>
    <property type="match status" value="2"/>
</dbReference>
<dbReference type="InterPro" id="IPR003313">
    <property type="entry name" value="AraC-bd"/>
</dbReference>
<dbReference type="AlphaFoldDB" id="A0A1I6GH54"/>
<reference evidence="7" key="1">
    <citation type="submission" date="2016-10" db="EMBL/GenBank/DDBJ databases">
        <authorList>
            <person name="Varghese N."/>
            <person name="Submissions S."/>
        </authorList>
    </citation>
    <scope>NUCLEOTIDE SEQUENCE [LARGE SCALE GENOMIC DNA]</scope>
    <source>
        <strain evidence="7">CGMCC 1.7285</strain>
    </source>
</reference>
<organism evidence="6 7">
    <name type="scientific">Pseudidiomarina maritima</name>
    <dbReference type="NCBI Taxonomy" id="519453"/>
    <lineage>
        <taxon>Bacteria</taxon>
        <taxon>Pseudomonadati</taxon>
        <taxon>Pseudomonadota</taxon>
        <taxon>Gammaproteobacteria</taxon>
        <taxon>Alteromonadales</taxon>
        <taxon>Idiomarinaceae</taxon>
        <taxon>Pseudidiomarina</taxon>
    </lineage>
</organism>
<dbReference type="PANTHER" id="PTHR43280:SF30">
    <property type="entry name" value="MMSAB OPERON REGULATORY PROTEIN"/>
    <property type="match status" value="1"/>
</dbReference>
<evidence type="ECO:0000256" key="4">
    <source>
        <dbReference type="ARBA" id="ARBA00023163"/>
    </source>
</evidence>
<evidence type="ECO:0000313" key="7">
    <source>
        <dbReference type="Proteomes" id="UP000199424"/>
    </source>
</evidence>
<name>A0A1I6GH54_9GAMM</name>
<evidence type="ECO:0000256" key="1">
    <source>
        <dbReference type="ARBA" id="ARBA00023015"/>
    </source>
</evidence>
<dbReference type="PROSITE" id="PS00041">
    <property type="entry name" value="HTH_ARAC_FAMILY_1"/>
    <property type="match status" value="1"/>
</dbReference>
<dbReference type="SUPFAM" id="SSF46689">
    <property type="entry name" value="Homeodomain-like"/>
    <property type="match status" value="2"/>
</dbReference>
<protein>
    <submittedName>
        <fullName evidence="6">AraC-type DNA-binding protein</fullName>
    </submittedName>
</protein>
<proteinExistence type="predicted"/>
<dbReference type="InterPro" id="IPR037923">
    <property type="entry name" value="HTH-like"/>
</dbReference>
<keyword evidence="1" id="KW-0805">Transcription regulation</keyword>
<dbReference type="PROSITE" id="PS01124">
    <property type="entry name" value="HTH_ARAC_FAMILY_2"/>
    <property type="match status" value="1"/>
</dbReference>
<dbReference type="Pfam" id="PF02311">
    <property type="entry name" value="AraC_binding"/>
    <property type="match status" value="1"/>
</dbReference>
<accession>A0A1I6GH54</accession>